<gene>
    <name evidence="3" type="ORF">QQX04_09335</name>
</gene>
<name>A0ABT8G227_9MICO</name>
<reference evidence="3" key="1">
    <citation type="submission" date="2023-06" db="EMBL/GenBank/DDBJ databases">
        <title>SYSU T00b26.</title>
        <authorList>
            <person name="Gao L."/>
            <person name="Fang B.-Z."/>
            <person name="Li W.-J."/>
        </authorList>
    </citation>
    <scope>NUCLEOTIDE SEQUENCE</scope>
    <source>
        <strain evidence="3">SYSU T00b26</strain>
    </source>
</reference>
<dbReference type="RefSeq" id="WP_301128470.1">
    <property type="nucleotide sequence ID" value="NZ_JAUHPV010000005.1"/>
</dbReference>
<evidence type="ECO:0000256" key="1">
    <source>
        <dbReference type="SAM" id="MobiDB-lite"/>
    </source>
</evidence>
<protein>
    <submittedName>
        <fullName evidence="3">DUF1801 domain-containing protein</fullName>
    </submittedName>
</protein>
<proteinExistence type="predicted"/>
<evidence type="ECO:0000313" key="3">
    <source>
        <dbReference type="EMBL" id="MDN4473190.1"/>
    </source>
</evidence>
<dbReference type="SUPFAM" id="SSF159888">
    <property type="entry name" value="YdhG-like"/>
    <property type="match status" value="1"/>
</dbReference>
<organism evidence="3 4">
    <name type="scientific">Demequina zhanjiangensis</name>
    <dbReference type="NCBI Taxonomy" id="3051659"/>
    <lineage>
        <taxon>Bacteria</taxon>
        <taxon>Bacillati</taxon>
        <taxon>Actinomycetota</taxon>
        <taxon>Actinomycetes</taxon>
        <taxon>Micrococcales</taxon>
        <taxon>Demequinaceae</taxon>
        <taxon>Demequina</taxon>
    </lineage>
</organism>
<dbReference type="InterPro" id="IPR014922">
    <property type="entry name" value="YdhG-like"/>
</dbReference>
<evidence type="ECO:0000313" key="4">
    <source>
        <dbReference type="Proteomes" id="UP001172738"/>
    </source>
</evidence>
<dbReference type="EMBL" id="JAUHPV010000005">
    <property type="protein sequence ID" value="MDN4473190.1"/>
    <property type="molecule type" value="Genomic_DNA"/>
</dbReference>
<dbReference type="Pfam" id="PF08818">
    <property type="entry name" value="DUF1801"/>
    <property type="match status" value="1"/>
</dbReference>
<sequence>MGDGRAANKTQPTDQPVEDFVAGVEPPRRQDEARRVVALLTEATGTAPVMWGTSIIGWGTYTYRYASGREGEWMKVGFSPRKAQLSFYGLQDTDSQRQVLDGLGPHTTGVGCVYVKRLEQVDEAVLSELARLGIARGDYDAAES</sequence>
<keyword evidence="4" id="KW-1185">Reference proteome</keyword>
<accession>A0ABT8G227</accession>
<dbReference type="Proteomes" id="UP001172738">
    <property type="component" value="Unassembled WGS sequence"/>
</dbReference>
<evidence type="ECO:0000259" key="2">
    <source>
        <dbReference type="Pfam" id="PF08818"/>
    </source>
</evidence>
<feature type="domain" description="YdhG-like" evidence="2">
    <location>
        <begin position="29"/>
        <end position="131"/>
    </location>
</feature>
<feature type="region of interest" description="Disordered" evidence="1">
    <location>
        <begin position="1"/>
        <end position="28"/>
    </location>
</feature>
<comment type="caution">
    <text evidence="3">The sequence shown here is derived from an EMBL/GenBank/DDBJ whole genome shotgun (WGS) entry which is preliminary data.</text>
</comment>